<dbReference type="AlphaFoldDB" id="A0A3S3VIE0"/>
<name>A0A3S3VIE0_9RHOB</name>
<reference evidence="1 2" key="1">
    <citation type="journal article" date="2015" name="Int. J. Syst. Evol. Microbiol.">
        <title>Gemmobacter intermedius sp. nov., isolated from a white stork (Ciconia ciconia).</title>
        <authorList>
            <person name="Kampfer P."/>
            <person name="Jerzak L."/>
            <person name="Wilharm G."/>
            <person name="Golke J."/>
            <person name="Busse H.J."/>
            <person name="Glaeser S.P."/>
        </authorList>
    </citation>
    <scope>NUCLEOTIDE SEQUENCE [LARGE SCALE GENOMIC DNA]</scope>
    <source>
        <strain evidence="1 2">119/4</strain>
    </source>
</reference>
<comment type="caution">
    <text evidence="1">The sequence shown here is derived from an EMBL/GenBank/DDBJ whole genome shotgun (WGS) entry which is preliminary data.</text>
</comment>
<evidence type="ECO:0000313" key="1">
    <source>
        <dbReference type="EMBL" id="RWY36427.1"/>
    </source>
</evidence>
<dbReference type="OrthoDB" id="7640518at2"/>
<dbReference type="EMBL" id="SBLC01000057">
    <property type="protein sequence ID" value="RWY36427.1"/>
    <property type="molecule type" value="Genomic_DNA"/>
</dbReference>
<protein>
    <submittedName>
        <fullName evidence="1">Uncharacterized protein</fullName>
    </submittedName>
</protein>
<keyword evidence="2" id="KW-1185">Reference proteome</keyword>
<proteinExistence type="predicted"/>
<gene>
    <name evidence="1" type="ORF">EP867_17855</name>
</gene>
<dbReference type="Proteomes" id="UP000287168">
    <property type="component" value="Unassembled WGS sequence"/>
</dbReference>
<evidence type="ECO:0000313" key="2">
    <source>
        <dbReference type="Proteomes" id="UP000287168"/>
    </source>
</evidence>
<dbReference type="RefSeq" id="WP_128490822.1">
    <property type="nucleotide sequence ID" value="NZ_JBHLXB010000030.1"/>
</dbReference>
<sequence>MTDFPSAYITGVTRALRSAVLATESPFSFTQQVQDMGGERWEFSIDVMVEDFGFEAFANSVLGKRLPFDLVLPKAGQHFAVLPDLAVEGAGQSGNALTVSGHWYGNTLQPGTFFSLAQGGRQRLYQITSAAVNDPANPLDPVTLQIVPRLRGAPAAGALLNFTPKVSLRATGPVPATIGHVVHQFSIEAVEAL</sequence>
<accession>A0A3S3VIE0</accession>
<organism evidence="1 2">
    <name type="scientific">Falsigemmobacter intermedius</name>
    <dbReference type="NCBI Taxonomy" id="1553448"/>
    <lineage>
        <taxon>Bacteria</taxon>
        <taxon>Pseudomonadati</taxon>
        <taxon>Pseudomonadota</taxon>
        <taxon>Alphaproteobacteria</taxon>
        <taxon>Rhodobacterales</taxon>
        <taxon>Paracoccaceae</taxon>
        <taxon>Falsigemmobacter</taxon>
    </lineage>
</organism>